<dbReference type="GO" id="GO:0032543">
    <property type="term" value="P:mitochondrial translation"/>
    <property type="evidence" value="ECO:0007669"/>
    <property type="project" value="TreeGrafter"/>
</dbReference>
<dbReference type="RefSeq" id="XP_039118449.1">
    <property type="nucleotide sequence ID" value="XM_039262515.1"/>
</dbReference>
<dbReference type="Gene3D" id="3.40.50.800">
    <property type="entry name" value="Anticodon-binding domain"/>
    <property type="match status" value="1"/>
</dbReference>
<dbReference type="GO" id="GO:0003723">
    <property type="term" value="F:RNA binding"/>
    <property type="evidence" value="ECO:0007669"/>
    <property type="project" value="TreeGrafter"/>
</dbReference>
<dbReference type="GO" id="GO:0005829">
    <property type="term" value="C:cytosol"/>
    <property type="evidence" value="ECO:0007669"/>
    <property type="project" value="TreeGrafter"/>
</dbReference>
<protein>
    <submittedName>
        <fullName evidence="2">Uncharacterized protein LOC120254373</fullName>
    </submittedName>
</protein>
<dbReference type="GO" id="GO:0004821">
    <property type="term" value="F:histidine-tRNA ligase activity"/>
    <property type="evidence" value="ECO:0007669"/>
    <property type="project" value="TreeGrafter"/>
</dbReference>
<proteinExistence type="predicted"/>
<dbReference type="InterPro" id="IPR036621">
    <property type="entry name" value="Anticodon-bd_dom_sf"/>
</dbReference>
<dbReference type="Proteomes" id="UP001515500">
    <property type="component" value="Chromosome 1"/>
</dbReference>
<reference evidence="1" key="1">
    <citation type="submission" date="2025-05" db="UniProtKB">
        <authorList>
            <consortium name="RefSeq"/>
        </authorList>
    </citation>
    <scope>NUCLEOTIDE SEQUENCE [LARGE SCALE GENOMIC DNA]</scope>
</reference>
<evidence type="ECO:0000313" key="1">
    <source>
        <dbReference type="Proteomes" id="UP001515500"/>
    </source>
</evidence>
<dbReference type="PANTHER" id="PTHR11476:SF10">
    <property type="entry name" value="NON-SPECIFIC SERINE_THREONINE PROTEIN KINASE"/>
    <property type="match status" value="1"/>
</dbReference>
<dbReference type="AlphaFoldDB" id="A0AB40AUG2"/>
<keyword evidence="1" id="KW-1185">Reference proteome</keyword>
<accession>A0AB40AUG2</accession>
<name>A0AB40AUG2_DIOCR</name>
<gene>
    <name evidence="2" type="primary">LOC120254373</name>
</gene>
<sequence length="161" mass="18031">MPVVPKEKMGLKMIEERARAREREREKREKGTRGLELVSLFRQVLPPPVWLARRSPPEPWSHRHVRSPAAAPLSTPAILFECGKSYSPNAIGVSLALEKIFPHSSVDIRNFSMLVCSKGGGGLLQKCMEIVAELWQANLKAELVPLLDPSLTEQYEYASEA</sequence>
<dbReference type="GeneID" id="120254373"/>
<dbReference type="GO" id="GO:0006427">
    <property type="term" value="P:histidyl-tRNA aminoacylation"/>
    <property type="evidence" value="ECO:0007669"/>
    <property type="project" value="TreeGrafter"/>
</dbReference>
<evidence type="ECO:0000313" key="2">
    <source>
        <dbReference type="RefSeq" id="XP_039118449.1"/>
    </source>
</evidence>
<organism evidence="1 2">
    <name type="scientific">Dioscorea cayennensis subsp. rotundata</name>
    <name type="common">White Guinea yam</name>
    <name type="synonym">Dioscorea rotundata</name>
    <dbReference type="NCBI Taxonomy" id="55577"/>
    <lineage>
        <taxon>Eukaryota</taxon>
        <taxon>Viridiplantae</taxon>
        <taxon>Streptophyta</taxon>
        <taxon>Embryophyta</taxon>
        <taxon>Tracheophyta</taxon>
        <taxon>Spermatophyta</taxon>
        <taxon>Magnoliopsida</taxon>
        <taxon>Liliopsida</taxon>
        <taxon>Dioscoreales</taxon>
        <taxon>Dioscoreaceae</taxon>
        <taxon>Dioscorea</taxon>
    </lineage>
</organism>
<reference evidence="2" key="2">
    <citation type="submission" date="2025-08" db="UniProtKB">
        <authorList>
            <consortium name="RefSeq"/>
        </authorList>
    </citation>
    <scope>IDENTIFICATION</scope>
</reference>
<dbReference type="PANTHER" id="PTHR11476">
    <property type="entry name" value="HISTIDYL-TRNA SYNTHETASE"/>
    <property type="match status" value="1"/>
</dbReference>
<dbReference type="GO" id="GO:0005739">
    <property type="term" value="C:mitochondrion"/>
    <property type="evidence" value="ECO:0007669"/>
    <property type="project" value="TreeGrafter"/>
</dbReference>